<organism evidence="2 3">
    <name type="scientific">Lophiotrema nucula</name>
    <dbReference type="NCBI Taxonomy" id="690887"/>
    <lineage>
        <taxon>Eukaryota</taxon>
        <taxon>Fungi</taxon>
        <taxon>Dikarya</taxon>
        <taxon>Ascomycota</taxon>
        <taxon>Pezizomycotina</taxon>
        <taxon>Dothideomycetes</taxon>
        <taxon>Pleosporomycetidae</taxon>
        <taxon>Pleosporales</taxon>
        <taxon>Lophiotremataceae</taxon>
        <taxon>Lophiotrema</taxon>
    </lineage>
</organism>
<feature type="region of interest" description="Disordered" evidence="1">
    <location>
        <begin position="1"/>
        <end position="57"/>
    </location>
</feature>
<evidence type="ECO:0008006" key="4">
    <source>
        <dbReference type="Google" id="ProtNLM"/>
    </source>
</evidence>
<gene>
    <name evidence="2" type="ORF">BDV96DRAFT_592996</name>
</gene>
<evidence type="ECO:0000313" key="2">
    <source>
        <dbReference type="EMBL" id="KAF2122459.1"/>
    </source>
</evidence>
<dbReference type="AlphaFoldDB" id="A0A6A5ZSI0"/>
<dbReference type="EMBL" id="ML977310">
    <property type="protein sequence ID" value="KAF2122459.1"/>
    <property type="molecule type" value="Genomic_DNA"/>
</dbReference>
<name>A0A6A5ZSI0_9PLEO</name>
<reference evidence="2" key="1">
    <citation type="journal article" date="2020" name="Stud. Mycol.">
        <title>101 Dothideomycetes genomes: a test case for predicting lifestyles and emergence of pathogens.</title>
        <authorList>
            <person name="Haridas S."/>
            <person name="Albert R."/>
            <person name="Binder M."/>
            <person name="Bloem J."/>
            <person name="Labutti K."/>
            <person name="Salamov A."/>
            <person name="Andreopoulos B."/>
            <person name="Baker S."/>
            <person name="Barry K."/>
            <person name="Bills G."/>
            <person name="Bluhm B."/>
            <person name="Cannon C."/>
            <person name="Castanera R."/>
            <person name="Culley D."/>
            <person name="Daum C."/>
            <person name="Ezra D."/>
            <person name="Gonzalez J."/>
            <person name="Henrissat B."/>
            <person name="Kuo A."/>
            <person name="Liang C."/>
            <person name="Lipzen A."/>
            <person name="Lutzoni F."/>
            <person name="Magnuson J."/>
            <person name="Mondo S."/>
            <person name="Nolan M."/>
            <person name="Ohm R."/>
            <person name="Pangilinan J."/>
            <person name="Park H.-J."/>
            <person name="Ramirez L."/>
            <person name="Alfaro M."/>
            <person name="Sun H."/>
            <person name="Tritt A."/>
            <person name="Yoshinaga Y."/>
            <person name="Zwiers L.-H."/>
            <person name="Turgeon B."/>
            <person name="Goodwin S."/>
            <person name="Spatafora J."/>
            <person name="Crous P."/>
            <person name="Grigoriev I."/>
        </authorList>
    </citation>
    <scope>NUCLEOTIDE SEQUENCE</scope>
    <source>
        <strain evidence="2">CBS 627.86</strain>
    </source>
</reference>
<protein>
    <recommendedName>
        <fullName evidence="4">Myb-like domain-containing protein</fullName>
    </recommendedName>
</protein>
<accession>A0A6A5ZSI0</accession>
<keyword evidence="3" id="KW-1185">Reference proteome</keyword>
<proteinExistence type="predicted"/>
<evidence type="ECO:0000256" key="1">
    <source>
        <dbReference type="SAM" id="MobiDB-lite"/>
    </source>
</evidence>
<sequence>MPYTESDQGSNHDEEEMDDFEAALWDALIAQQAKDAQSSQGHDEEHSNPGRSNLCSTSVHFGDRLAQDNELTEEEKEQLSALDDQGLTLEQMSKVMWWRPLTAIQQKLSTIMKAKGEKTAKMIMARDWTPRDDEELIRLWLDNPDERKIAQIVNRCIKHVVYRIKFLRYESGDVGPSELYLTLSRENAQMAAQTKTAPSTDSVQRGINYQHIQCRTWTKAEDEDLLRRWFSQYDEASIAKHTGRCPGSVEARLQSLKTSDDRSPGPSTLYLTVSRQYLRGPSGQTR</sequence>
<evidence type="ECO:0000313" key="3">
    <source>
        <dbReference type="Proteomes" id="UP000799770"/>
    </source>
</evidence>
<dbReference type="Proteomes" id="UP000799770">
    <property type="component" value="Unassembled WGS sequence"/>
</dbReference>